<dbReference type="GO" id="GO:0009094">
    <property type="term" value="P:L-phenylalanine biosynthetic process"/>
    <property type="evidence" value="ECO:0007669"/>
    <property type="project" value="UniProtKB-KW"/>
</dbReference>
<evidence type="ECO:0000256" key="7">
    <source>
        <dbReference type="ARBA" id="ARBA00013147"/>
    </source>
</evidence>
<dbReference type="FunFam" id="3.40.190.10:FF:000029">
    <property type="entry name" value="Chorismate mutase/Prephenate dehydratase"/>
    <property type="match status" value="1"/>
</dbReference>
<dbReference type="GO" id="GO:0004664">
    <property type="term" value="F:prephenate dehydratase activity"/>
    <property type="evidence" value="ECO:0007669"/>
    <property type="project" value="UniProtKB-EC"/>
</dbReference>
<dbReference type="Gene3D" id="3.30.70.260">
    <property type="match status" value="1"/>
</dbReference>
<evidence type="ECO:0000256" key="18">
    <source>
        <dbReference type="ARBA" id="ARBA00047848"/>
    </source>
</evidence>
<dbReference type="Gene3D" id="1.20.59.10">
    <property type="entry name" value="Chorismate mutase"/>
    <property type="match status" value="1"/>
</dbReference>
<evidence type="ECO:0000256" key="2">
    <source>
        <dbReference type="ARBA" id="ARBA00002364"/>
    </source>
</evidence>
<keyword evidence="11" id="KW-0057">Aromatic amino acid biosynthesis</keyword>
<comment type="pathway">
    <text evidence="5">Metabolic intermediate biosynthesis; prephenate biosynthesis; prephenate from chorismate: step 1/1.</text>
</comment>
<dbReference type="PANTHER" id="PTHR21022">
    <property type="entry name" value="PREPHENATE DEHYDRATASE P PROTEIN"/>
    <property type="match status" value="1"/>
</dbReference>
<sequence length="356" mass="39988">MKTLKDLRLEIDNIDSQILELLNKRAGCVIQVGEIKKKEGSPVWVNSREEQIYARLKEENKGPFPQHSLRNVFREIMSASLCLEEEVRVAFLGPVGTFSNLAAVKRFGQSAKLIPVRNIGEIFQGVEKGHVHYGIVPVENSLEGAVNQSLDMFMESDVIIMGEVYVEIAENLLNKTGRKEDIKKIYSHPSPLGQCSKWLAKNFPDTELVPCESTALAAEMAQNDESVAAIGSELAEAVYNLKVIERHIEDGPGNFTRFVVIGKNYQSPTGNDKTSLMFSVHHKSGALYDVLEIFKRGNINMTTLESRPSKQKPWEYLFYTDIDGHKDNPEIKKVLDEFIEKTPIAKVLGSYPKGEF</sequence>
<comment type="catalytic activity">
    <reaction evidence="18">
        <text>prephenate + H(+) = 3-phenylpyruvate + CO2 + H2O</text>
        <dbReference type="Rhea" id="RHEA:21648"/>
        <dbReference type="ChEBI" id="CHEBI:15377"/>
        <dbReference type="ChEBI" id="CHEBI:15378"/>
        <dbReference type="ChEBI" id="CHEBI:16526"/>
        <dbReference type="ChEBI" id="CHEBI:18005"/>
        <dbReference type="ChEBI" id="CHEBI:29934"/>
        <dbReference type="EC" id="4.2.1.51"/>
    </reaction>
</comment>
<organism evidence="23 24">
    <name type="scientific">Candidatus Mucispirillum faecigallinarum</name>
    <dbReference type="NCBI Taxonomy" id="2838699"/>
    <lineage>
        <taxon>Bacteria</taxon>
        <taxon>Pseudomonadati</taxon>
        <taxon>Deferribacterota</taxon>
        <taxon>Deferribacteres</taxon>
        <taxon>Deferribacterales</taxon>
        <taxon>Mucispirillaceae</taxon>
        <taxon>Mucispirillum</taxon>
    </lineage>
</organism>
<feature type="domain" description="Prephenate dehydratase" evidence="21">
    <location>
        <begin position="88"/>
        <end position="263"/>
    </location>
</feature>
<dbReference type="EC" id="5.4.99.5" evidence="6"/>
<evidence type="ECO:0000259" key="22">
    <source>
        <dbReference type="PROSITE" id="PS51671"/>
    </source>
</evidence>
<dbReference type="SUPFAM" id="SSF53850">
    <property type="entry name" value="Periplasmic binding protein-like II"/>
    <property type="match status" value="1"/>
</dbReference>
<dbReference type="InterPro" id="IPR008242">
    <property type="entry name" value="Chor_mutase/pphenate_deHydtase"/>
</dbReference>
<evidence type="ECO:0000256" key="17">
    <source>
        <dbReference type="ARBA" id="ARBA00031520"/>
    </source>
</evidence>
<evidence type="ECO:0000259" key="20">
    <source>
        <dbReference type="PROSITE" id="PS51168"/>
    </source>
</evidence>
<dbReference type="PROSITE" id="PS51171">
    <property type="entry name" value="PREPHENATE_DEHYDR_3"/>
    <property type="match status" value="1"/>
</dbReference>
<dbReference type="SMART" id="SM00830">
    <property type="entry name" value="CM_2"/>
    <property type="match status" value="1"/>
</dbReference>
<evidence type="ECO:0000313" key="24">
    <source>
        <dbReference type="Proteomes" id="UP000824176"/>
    </source>
</evidence>
<dbReference type="GO" id="GO:0005737">
    <property type="term" value="C:cytoplasm"/>
    <property type="evidence" value="ECO:0007669"/>
    <property type="project" value="UniProtKB-SubCell"/>
</dbReference>
<dbReference type="InterPro" id="IPR001086">
    <property type="entry name" value="Preph_deHydtase"/>
</dbReference>
<keyword evidence="13" id="KW-0413">Isomerase</keyword>
<comment type="function">
    <text evidence="2">Catalyzes the Claisen rearrangement of chorismate to prephenate and the decarboxylation/dehydration of prephenate to phenylpyruvate.</text>
</comment>
<comment type="subcellular location">
    <subcellularLocation>
        <location evidence="3">Cytoplasm</location>
    </subcellularLocation>
</comment>
<evidence type="ECO:0000256" key="9">
    <source>
        <dbReference type="ARBA" id="ARBA00022490"/>
    </source>
</evidence>
<protein>
    <recommendedName>
        <fullName evidence="8">Bifunctional chorismate mutase/prephenate dehydratase</fullName>
        <ecNumber evidence="7">4.2.1.51</ecNumber>
        <ecNumber evidence="6">5.4.99.5</ecNumber>
    </recommendedName>
    <alternativeName>
        <fullName evidence="17">Chorismate mutase-prephenate dehydratase</fullName>
    </alternativeName>
    <alternativeName>
        <fullName evidence="16">p-protein</fullName>
    </alternativeName>
</protein>
<proteinExistence type="predicted"/>
<comment type="catalytic activity">
    <reaction evidence="1">
        <text>chorismate = prephenate</text>
        <dbReference type="Rhea" id="RHEA:13897"/>
        <dbReference type="ChEBI" id="CHEBI:29748"/>
        <dbReference type="ChEBI" id="CHEBI:29934"/>
        <dbReference type="EC" id="5.4.99.5"/>
    </reaction>
</comment>
<evidence type="ECO:0000259" key="21">
    <source>
        <dbReference type="PROSITE" id="PS51171"/>
    </source>
</evidence>
<dbReference type="InterPro" id="IPR045865">
    <property type="entry name" value="ACT-like_dom_sf"/>
</dbReference>
<dbReference type="Proteomes" id="UP000824176">
    <property type="component" value="Unassembled WGS sequence"/>
</dbReference>
<dbReference type="InterPro" id="IPR018528">
    <property type="entry name" value="Preph_deHydtase_CS"/>
</dbReference>
<dbReference type="SUPFAM" id="SSF48600">
    <property type="entry name" value="Chorismate mutase II"/>
    <property type="match status" value="1"/>
</dbReference>
<dbReference type="PROSITE" id="PS51671">
    <property type="entry name" value="ACT"/>
    <property type="match status" value="1"/>
</dbReference>
<dbReference type="CDD" id="cd04905">
    <property type="entry name" value="ACT_CM-PDT"/>
    <property type="match status" value="1"/>
</dbReference>
<dbReference type="CDD" id="cd13630">
    <property type="entry name" value="PBP2_PDT_1"/>
    <property type="match status" value="1"/>
</dbReference>
<dbReference type="PROSITE" id="PS00857">
    <property type="entry name" value="PREPHENATE_DEHYDR_1"/>
    <property type="match status" value="1"/>
</dbReference>
<evidence type="ECO:0000256" key="19">
    <source>
        <dbReference type="PIRSR" id="PIRSR001500-2"/>
    </source>
</evidence>
<evidence type="ECO:0000256" key="14">
    <source>
        <dbReference type="ARBA" id="ARBA00023239"/>
    </source>
</evidence>
<evidence type="ECO:0000256" key="11">
    <source>
        <dbReference type="ARBA" id="ARBA00023141"/>
    </source>
</evidence>
<comment type="caution">
    <text evidence="23">The sequence shown here is derived from an EMBL/GenBank/DDBJ whole genome shotgun (WGS) entry which is preliminary data.</text>
</comment>
<gene>
    <name evidence="23" type="primary">pheA</name>
    <name evidence="23" type="ORF">H9804_02530</name>
</gene>
<dbReference type="InterPro" id="IPR002912">
    <property type="entry name" value="ACT_dom"/>
</dbReference>
<evidence type="ECO:0000256" key="13">
    <source>
        <dbReference type="ARBA" id="ARBA00023235"/>
    </source>
</evidence>
<evidence type="ECO:0000256" key="12">
    <source>
        <dbReference type="ARBA" id="ARBA00023222"/>
    </source>
</evidence>
<keyword evidence="12" id="KW-0584">Phenylalanine biosynthesis</keyword>
<dbReference type="AlphaFoldDB" id="A0A9D2GTP4"/>
<dbReference type="PROSITE" id="PS51168">
    <property type="entry name" value="CHORISMATE_MUT_2"/>
    <property type="match status" value="1"/>
</dbReference>
<dbReference type="FunFam" id="3.30.70.260:FF:000012">
    <property type="entry name" value="Prephenate dehydratase"/>
    <property type="match status" value="1"/>
</dbReference>
<dbReference type="PANTHER" id="PTHR21022:SF19">
    <property type="entry name" value="PREPHENATE DEHYDRATASE-RELATED"/>
    <property type="match status" value="1"/>
</dbReference>
<evidence type="ECO:0000256" key="3">
    <source>
        <dbReference type="ARBA" id="ARBA00004496"/>
    </source>
</evidence>
<dbReference type="InterPro" id="IPR010957">
    <property type="entry name" value="G/b/e-P-prot_chorismate_mutase"/>
</dbReference>
<feature type="site" description="Essential for prephenate dehydratase activity" evidence="19">
    <location>
        <position position="256"/>
    </location>
</feature>
<dbReference type="EC" id="4.2.1.51" evidence="7"/>
<dbReference type="NCBIfam" id="TIGR01807">
    <property type="entry name" value="CM_P2"/>
    <property type="match status" value="1"/>
</dbReference>
<dbReference type="Pfam" id="PF00800">
    <property type="entry name" value="PDT"/>
    <property type="match status" value="1"/>
</dbReference>
<dbReference type="InterPro" id="IPR036263">
    <property type="entry name" value="Chorismate_II_sf"/>
</dbReference>
<dbReference type="GO" id="GO:0004106">
    <property type="term" value="F:chorismate mutase activity"/>
    <property type="evidence" value="ECO:0007669"/>
    <property type="project" value="UniProtKB-EC"/>
</dbReference>
<comment type="pathway">
    <text evidence="4">Amino-acid biosynthesis; L-phenylalanine biosynthesis; phenylpyruvate from prephenate: step 1/1.</text>
</comment>
<dbReference type="EMBL" id="DXAQ01000036">
    <property type="protein sequence ID" value="HIZ88796.1"/>
    <property type="molecule type" value="Genomic_DNA"/>
</dbReference>
<dbReference type="InterPro" id="IPR036979">
    <property type="entry name" value="CM_dom_sf"/>
</dbReference>
<evidence type="ECO:0000256" key="4">
    <source>
        <dbReference type="ARBA" id="ARBA00004741"/>
    </source>
</evidence>
<keyword evidence="15" id="KW-0511">Multifunctional enzyme</keyword>
<accession>A0A9D2GTP4</accession>
<keyword evidence="10" id="KW-0028">Amino-acid biosynthesis</keyword>
<evidence type="ECO:0000313" key="23">
    <source>
        <dbReference type="EMBL" id="HIZ88796.1"/>
    </source>
</evidence>
<dbReference type="InterPro" id="IPR002701">
    <property type="entry name" value="CM_II_prokaryot"/>
</dbReference>
<keyword evidence="14 23" id="KW-0456">Lyase</keyword>
<dbReference type="GO" id="GO:0046417">
    <property type="term" value="P:chorismate metabolic process"/>
    <property type="evidence" value="ECO:0007669"/>
    <property type="project" value="InterPro"/>
</dbReference>
<evidence type="ECO:0000256" key="16">
    <source>
        <dbReference type="ARBA" id="ARBA00031175"/>
    </source>
</evidence>
<evidence type="ECO:0000256" key="6">
    <source>
        <dbReference type="ARBA" id="ARBA00012404"/>
    </source>
</evidence>
<evidence type="ECO:0000256" key="5">
    <source>
        <dbReference type="ARBA" id="ARBA00004817"/>
    </source>
</evidence>
<evidence type="ECO:0000256" key="8">
    <source>
        <dbReference type="ARBA" id="ARBA00014401"/>
    </source>
</evidence>
<keyword evidence="9" id="KW-0963">Cytoplasm</keyword>
<dbReference type="FunFam" id="3.40.190.10:FF:000034">
    <property type="entry name" value="Chorismate mutase/prephenate dehydratase"/>
    <property type="match status" value="1"/>
</dbReference>
<dbReference type="NCBIfam" id="NF008865">
    <property type="entry name" value="PRK11898.1"/>
    <property type="match status" value="1"/>
</dbReference>
<dbReference type="Gene3D" id="3.40.190.10">
    <property type="entry name" value="Periplasmic binding protein-like II"/>
    <property type="match status" value="2"/>
</dbReference>
<dbReference type="Pfam" id="PF01817">
    <property type="entry name" value="CM_2"/>
    <property type="match status" value="1"/>
</dbReference>
<dbReference type="PIRSF" id="PIRSF001500">
    <property type="entry name" value="Chor_mut_pdt_Ppr"/>
    <property type="match status" value="1"/>
</dbReference>
<reference evidence="23" key="1">
    <citation type="journal article" date="2021" name="PeerJ">
        <title>Extensive microbial diversity within the chicken gut microbiome revealed by metagenomics and culture.</title>
        <authorList>
            <person name="Gilroy R."/>
            <person name="Ravi A."/>
            <person name="Getino M."/>
            <person name="Pursley I."/>
            <person name="Horton D.L."/>
            <person name="Alikhan N.F."/>
            <person name="Baker D."/>
            <person name="Gharbi K."/>
            <person name="Hall N."/>
            <person name="Watson M."/>
            <person name="Adriaenssens E.M."/>
            <person name="Foster-Nyarko E."/>
            <person name="Jarju S."/>
            <person name="Secka A."/>
            <person name="Antonio M."/>
            <person name="Oren A."/>
            <person name="Chaudhuri R.R."/>
            <person name="La Ragione R."/>
            <person name="Hildebrand F."/>
            <person name="Pallen M.J."/>
        </authorList>
    </citation>
    <scope>NUCLEOTIDE SEQUENCE</scope>
    <source>
        <strain evidence="23">ChiW4-1371</strain>
    </source>
</reference>
<name>A0A9D2GTP4_9BACT</name>
<evidence type="ECO:0000256" key="1">
    <source>
        <dbReference type="ARBA" id="ARBA00000824"/>
    </source>
</evidence>
<reference evidence="23" key="2">
    <citation type="submission" date="2021-04" db="EMBL/GenBank/DDBJ databases">
        <authorList>
            <person name="Gilroy R."/>
        </authorList>
    </citation>
    <scope>NUCLEOTIDE SEQUENCE</scope>
    <source>
        <strain evidence="23">ChiW4-1371</strain>
    </source>
</reference>
<dbReference type="Pfam" id="PF01842">
    <property type="entry name" value="ACT"/>
    <property type="match status" value="1"/>
</dbReference>
<feature type="domain" description="Chorismate mutase" evidence="20">
    <location>
        <begin position="1"/>
        <end position="88"/>
    </location>
</feature>
<dbReference type="SUPFAM" id="SSF55021">
    <property type="entry name" value="ACT-like"/>
    <property type="match status" value="1"/>
</dbReference>
<evidence type="ECO:0000256" key="15">
    <source>
        <dbReference type="ARBA" id="ARBA00023268"/>
    </source>
</evidence>
<evidence type="ECO:0000256" key="10">
    <source>
        <dbReference type="ARBA" id="ARBA00022605"/>
    </source>
</evidence>
<feature type="domain" description="ACT" evidence="22">
    <location>
        <begin position="275"/>
        <end position="352"/>
    </location>
</feature>